<evidence type="ECO:0000313" key="14">
    <source>
        <dbReference type="Proteomes" id="UP001161247"/>
    </source>
</evidence>
<evidence type="ECO:0000256" key="10">
    <source>
        <dbReference type="PIRSR" id="PIRSR601929-3"/>
    </source>
</evidence>
<keyword evidence="11" id="KW-0732">Signal</keyword>
<dbReference type="Pfam" id="PF00190">
    <property type="entry name" value="Cupin_1"/>
    <property type="match status" value="1"/>
</dbReference>
<keyword evidence="3 11" id="KW-0052">Apoplast</keyword>
<dbReference type="Gene3D" id="2.60.120.10">
    <property type="entry name" value="Jelly Rolls"/>
    <property type="match status" value="1"/>
</dbReference>
<organism evidence="13 14">
    <name type="scientific">Oldenlandia corymbosa var. corymbosa</name>
    <dbReference type="NCBI Taxonomy" id="529605"/>
    <lineage>
        <taxon>Eukaryota</taxon>
        <taxon>Viridiplantae</taxon>
        <taxon>Streptophyta</taxon>
        <taxon>Embryophyta</taxon>
        <taxon>Tracheophyta</taxon>
        <taxon>Spermatophyta</taxon>
        <taxon>Magnoliopsida</taxon>
        <taxon>eudicotyledons</taxon>
        <taxon>Gunneridae</taxon>
        <taxon>Pentapetalae</taxon>
        <taxon>asterids</taxon>
        <taxon>lamiids</taxon>
        <taxon>Gentianales</taxon>
        <taxon>Rubiaceae</taxon>
        <taxon>Rubioideae</taxon>
        <taxon>Spermacoceae</taxon>
        <taxon>Hedyotis-Oldenlandia complex</taxon>
        <taxon>Oldenlandia</taxon>
    </lineage>
</organism>
<feature type="binding site" evidence="8">
    <location>
        <position position="112"/>
    </location>
    <ligand>
        <name>oxalate</name>
        <dbReference type="ChEBI" id="CHEBI:30623"/>
    </ligand>
</feature>
<evidence type="ECO:0000256" key="5">
    <source>
        <dbReference type="ARBA" id="ARBA00022723"/>
    </source>
</evidence>
<keyword evidence="6 10" id="KW-1015">Disulfide bond</keyword>
<feature type="chain" id="PRO_5043101686" description="Germin-like protein" evidence="11">
    <location>
        <begin position="24"/>
        <end position="222"/>
    </location>
</feature>
<evidence type="ECO:0000256" key="4">
    <source>
        <dbReference type="ARBA" id="ARBA00022525"/>
    </source>
</evidence>
<dbReference type="InterPro" id="IPR014710">
    <property type="entry name" value="RmlC-like_jellyroll"/>
</dbReference>
<feature type="binding site" evidence="9">
    <location>
        <position position="112"/>
    </location>
    <ligand>
        <name>Mn(2+)</name>
        <dbReference type="ChEBI" id="CHEBI:29035"/>
    </ligand>
</feature>
<sequence>MNKFSIIFRGFLALTYYIYFTLASDPCSLQDFCVADVKSPVLLNGVTCKDPKLVTAEDFFFRGLHKPGNTSNPFGSKVTPVSVAVLPGLNTLGVSMARIDFAPGAVNPPLIHPRATGLLTVLKGTLKVGFITSSPENRLFTKILRKGDAFVFPQGLVHFHQNVGKTNAVALAALGSQNPGTITIGNALFGSNPPIDDEVLAKAFRIDKGLVDEFQSKFSAQQ</sequence>
<dbReference type="SUPFAM" id="SSF51182">
    <property type="entry name" value="RmlC-like cupins"/>
    <property type="match status" value="1"/>
</dbReference>
<comment type="similarity">
    <text evidence="2 11">Belongs to the germin family.</text>
</comment>
<feature type="binding site" evidence="9">
    <location>
        <position position="158"/>
    </location>
    <ligand>
        <name>Mn(2+)</name>
        <dbReference type="ChEBI" id="CHEBI:29035"/>
    </ligand>
</feature>
<dbReference type="EMBL" id="OX459120">
    <property type="protein sequence ID" value="CAI9099972.1"/>
    <property type="molecule type" value="Genomic_DNA"/>
</dbReference>
<keyword evidence="4 11" id="KW-0964">Secreted</keyword>
<dbReference type="CDD" id="cd02241">
    <property type="entry name" value="cupin_OxOx"/>
    <property type="match status" value="1"/>
</dbReference>
<dbReference type="Proteomes" id="UP001161247">
    <property type="component" value="Chromosome 3"/>
</dbReference>
<dbReference type="FunFam" id="2.60.120.10:FF:000005">
    <property type="entry name" value="Germin-like protein subfamily 1 member 8"/>
    <property type="match status" value="1"/>
</dbReference>
<dbReference type="InterPro" id="IPR006045">
    <property type="entry name" value="Cupin_1"/>
</dbReference>
<gene>
    <name evidence="13" type="ORF">OLC1_LOCUS9899</name>
</gene>
<dbReference type="PANTHER" id="PTHR31238">
    <property type="entry name" value="GERMIN-LIKE PROTEIN SUBFAMILY 3 MEMBER 3"/>
    <property type="match status" value="1"/>
</dbReference>
<dbReference type="PRINTS" id="PR00325">
    <property type="entry name" value="GERMIN"/>
</dbReference>
<feature type="binding site" evidence="8">
    <location>
        <position position="107"/>
    </location>
    <ligand>
        <name>oxalate</name>
        <dbReference type="ChEBI" id="CHEBI:30623"/>
    </ligand>
</feature>
<evidence type="ECO:0000256" key="6">
    <source>
        <dbReference type="ARBA" id="ARBA00023157"/>
    </source>
</evidence>
<protein>
    <recommendedName>
        <fullName evidence="11">Germin-like protein</fullName>
    </recommendedName>
</protein>
<dbReference type="GO" id="GO:0048046">
    <property type="term" value="C:apoplast"/>
    <property type="evidence" value="ECO:0007669"/>
    <property type="project" value="UniProtKB-SubCell"/>
</dbReference>
<accession>A0AAV1D005</accession>
<comment type="subcellular location">
    <subcellularLocation>
        <location evidence="1 11">Secreted</location>
        <location evidence="1 11">Extracellular space</location>
        <location evidence="1 11">Apoplast</location>
    </subcellularLocation>
</comment>
<feature type="domain" description="Cupin type-1" evidence="12">
    <location>
        <begin position="62"/>
        <end position="212"/>
    </location>
</feature>
<dbReference type="InterPro" id="IPR001929">
    <property type="entry name" value="Germin"/>
</dbReference>
<feature type="disulfide bond" evidence="10">
    <location>
        <begin position="33"/>
        <end position="48"/>
    </location>
</feature>
<evidence type="ECO:0000256" key="2">
    <source>
        <dbReference type="ARBA" id="ARBA00007456"/>
    </source>
</evidence>
<feature type="signal peptide" evidence="11">
    <location>
        <begin position="1"/>
        <end position="23"/>
    </location>
</feature>
<keyword evidence="14" id="KW-1185">Reference proteome</keyword>
<evidence type="ECO:0000256" key="1">
    <source>
        <dbReference type="ARBA" id="ARBA00004271"/>
    </source>
</evidence>
<evidence type="ECO:0000256" key="8">
    <source>
        <dbReference type="PIRSR" id="PIRSR601929-1"/>
    </source>
</evidence>
<dbReference type="SMART" id="SM00835">
    <property type="entry name" value="Cupin_1"/>
    <property type="match status" value="1"/>
</dbReference>
<dbReference type="InterPro" id="IPR011051">
    <property type="entry name" value="RmlC_Cupin_sf"/>
</dbReference>
<keyword evidence="5 8" id="KW-0479">Metal-binding</keyword>
<evidence type="ECO:0000259" key="12">
    <source>
        <dbReference type="SMART" id="SM00835"/>
    </source>
</evidence>
<dbReference type="GO" id="GO:0030145">
    <property type="term" value="F:manganese ion binding"/>
    <property type="evidence" value="ECO:0007669"/>
    <property type="project" value="UniProtKB-UniRule"/>
</dbReference>
<evidence type="ECO:0000256" key="11">
    <source>
        <dbReference type="RuleBase" id="RU366015"/>
    </source>
</evidence>
<keyword evidence="7 8" id="KW-0464">Manganese</keyword>
<evidence type="ECO:0000256" key="9">
    <source>
        <dbReference type="PIRSR" id="PIRSR601929-2"/>
    </source>
</evidence>
<reference evidence="13" key="1">
    <citation type="submission" date="2023-03" db="EMBL/GenBank/DDBJ databases">
        <authorList>
            <person name="Julca I."/>
        </authorList>
    </citation>
    <scope>NUCLEOTIDE SEQUENCE</scope>
</reference>
<evidence type="ECO:0000313" key="13">
    <source>
        <dbReference type="EMBL" id="CAI9099972.1"/>
    </source>
</evidence>
<proteinExistence type="inferred from homology"/>
<evidence type="ECO:0000256" key="7">
    <source>
        <dbReference type="ARBA" id="ARBA00023211"/>
    </source>
</evidence>
<evidence type="ECO:0000256" key="3">
    <source>
        <dbReference type="ARBA" id="ARBA00022523"/>
    </source>
</evidence>
<dbReference type="AlphaFoldDB" id="A0AAV1D005"/>
<name>A0AAV1D005_OLDCO</name>